<evidence type="ECO:0000256" key="3">
    <source>
        <dbReference type="ARBA" id="ARBA00023098"/>
    </source>
</evidence>
<feature type="short sequence motif" description="GXSXG" evidence="4">
    <location>
        <begin position="69"/>
        <end position="73"/>
    </location>
</feature>
<dbReference type="EMBL" id="CP042806">
    <property type="protein sequence ID" value="QEE27740.1"/>
    <property type="molecule type" value="Genomic_DNA"/>
</dbReference>
<protein>
    <submittedName>
        <fullName evidence="7">Patatin-like phospholipase family protein</fullName>
    </submittedName>
</protein>
<dbReference type="KEGG" id="talb:FTW19_06865"/>
<accession>A0A5B9EAQ0</accession>
<evidence type="ECO:0000259" key="6">
    <source>
        <dbReference type="PROSITE" id="PS51635"/>
    </source>
</evidence>
<dbReference type="GO" id="GO:0016787">
    <property type="term" value="F:hydrolase activity"/>
    <property type="evidence" value="ECO:0007669"/>
    <property type="project" value="UniProtKB-UniRule"/>
</dbReference>
<feature type="signal peptide" evidence="5">
    <location>
        <begin position="1"/>
        <end position="24"/>
    </location>
</feature>
<organism evidence="7 8">
    <name type="scientific">Terriglobus albidus</name>
    <dbReference type="NCBI Taxonomy" id="1592106"/>
    <lineage>
        <taxon>Bacteria</taxon>
        <taxon>Pseudomonadati</taxon>
        <taxon>Acidobacteriota</taxon>
        <taxon>Terriglobia</taxon>
        <taxon>Terriglobales</taxon>
        <taxon>Acidobacteriaceae</taxon>
        <taxon>Terriglobus</taxon>
    </lineage>
</organism>
<keyword evidence="1 4" id="KW-0378">Hydrolase</keyword>
<evidence type="ECO:0000313" key="8">
    <source>
        <dbReference type="Proteomes" id="UP000321820"/>
    </source>
</evidence>
<evidence type="ECO:0000313" key="7">
    <source>
        <dbReference type="EMBL" id="QEE27740.1"/>
    </source>
</evidence>
<dbReference type="SUPFAM" id="SSF52151">
    <property type="entry name" value="FabD/lysophospholipase-like"/>
    <property type="match status" value="1"/>
</dbReference>
<keyword evidence="8" id="KW-1185">Reference proteome</keyword>
<reference evidence="7 8" key="1">
    <citation type="submission" date="2019-08" db="EMBL/GenBank/DDBJ databases">
        <title>Complete genome sequence of Terriglobus albidus strain ORNL.</title>
        <authorList>
            <person name="Podar M."/>
        </authorList>
    </citation>
    <scope>NUCLEOTIDE SEQUENCE [LARGE SCALE GENOMIC DNA]</scope>
    <source>
        <strain evidence="7 8">ORNL</strain>
    </source>
</reference>
<feature type="active site" description="Nucleophile" evidence="4">
    <location>
        <position position="71"/>
    </location>
</feature>
<dbReference type="InterPro" id="IPR016035">
    <property type="entry name" value="Acyl_Trfase/lysoPLipase"/>
</dbReference>
<evidence type="ECO:0000256" key="2">
    <source>
        <dbReference type="ARBA" id="ARBA00022963"/>
    </source>
</evidence>
<gene>
    <name evidence="7" type="ORF">FTW19_06865</name>
</gene>
<dbReference type="PROSITE" id="PS51635">
    <property type="entry name" value="PNPLA"/>
    <property type="match status" value="1"/>
</dbReference>
<feature type="short sequence motif" description="DGA/G" evidence="4">
    <location>
        <begin position="216"/>
        <end position="218"/>
    </location>
</feature>
<keyword evidence="3 4" id="KW-0443">Lipid metabolism</keyword>
<feature type="short sequence motif" description="GXGXXG" evidence="4">
    <location>
        <begin position="42"/>
        <end position="47"/>
    </location>
</feature>
<proteinExistence type="predicted"/>
<sequence length="747" mass="82078">MRTRSTLAALLAAVLCTTSLSSQTAASTPRTERKKIGLALGGGGALGLTEIGVLRWLEEHHIPVDGIAGASMGALVGGLYATGHTPDEIQKLTSDEVLAKVFRISNDFSALNYRRREDRRSAPNYMTIGLKHGISIRNGLLVDAGLNAFLSAQFLSYGDKTSFDQLSIPFRCTATDITEGKPVLFARGSLPESIRASISLPGIFPPVERDGHTYVDGGVLENLPTQTLKSDLHDDVILAVSMPLVKLAPNNTSLLGTLQRSFSVAIWGNELQSRRLADVVIEPQTGNMTTMDYARAEDLAKLGYDATEAQKAKLMAYAVSDAEWAAYLANRTSRTADKPRNIASIKVETENHEVKEAVEHKLQKLVGQPAEAIVIDKRLDELRADERYEATYQVSYPKGPIRGVRDAEITVKLADKENGPPFILIGINGQAQSGQTPRFTLDLTYLHQDFGRYGSELRGSAHLGWLQQFDLEYYRLLNARGIFIAPHGEFTRRPYFIYHDQNRLSERLWQQGGGGVDVGYTYNHNTEVRAGWQAWSQRWVTKTGNDGQGDSSQVAHLFDVRYAHDAQDRAEVAQRGFHYNFGAGYLKAGEQAAAAPRIVGKFQFAHTIGGNSFLAAAEGGTLFNRDVAQPYRFTLGGPGRLSASAFEEYRGTDYFYLREAYLRRIAKLPDPLGQNIYLAIAYEAGQMRAPRSIGVTGTDYAQPASSFLRQDVMFGVLAETPFGVISFGPALGDAGRRKLSFTIGRSF</sequence>
<dbReference type="Gene3D" id="3.40.1090.10">
    <property type="entry name" value="Cytosolic phospholipase A2 catalytic domain"/>
    <property type="match status" value="2"/>
</dbReference>
<dbReference type="Proteomes" id="UP000321820">
    <property type="component" value="Chromosome"/>
</dbReference>
<dbReference type="GO" id="GO:0016042">
    <property type="term" value="P:lipid catabolic process"/>
    <property type="evidence" value="ECO:0007669"/>
    <property type="project" value="UniProtKB-UniRule"/>
</dbReference>
<name>A0A5B9EAQ0_9BACT</name>
<dbReference type="CDD" id="cd07205">
    <property type="entry name" value="Pat_PNPLA6_PNPLA7_NTE1_like"/>
    <property type="match status" value="1"/>
</dbReference>
<feature type="active site" description="Proton acceptor" evidence="4">
    <location>
        <position position="216"/>
    </location>
</feature>
<dbReference type="InterPro" id="IPR002641">
    <property type="entry name" value="PNPLA_dom"/>
</dbReference>
<evidence type="ECO:0000256" key="5">
    <source>
        <dbReference type="SAM" id="SignalP"/>
    </source>
</evidence>
<dbReference type="InterPro" id="IPR050301">
    <property type="entry name" value="NTE"/>
</dbReference>
<feature type="chain" id="PRO_5022951806" evidence="5">
    <location>
        <begin position="25"/>
        <end position="747"/>
    </location>
</feature>
<evidence type="ECO:0000256" key="1">
    <source>
        <dbReference type="ARBA" id="ARBA00022801"/>
    </source>
</evidence>
<dbReference type="AlphaFoldDB" id="A0A5B9EAQ0"/>
<dbReference type="PANTHER" id="PTHR14226">
    <property type="entry name" value="NEUROPATHY TARGET ESTERASE/SWISS CHEESE D.MELANOGASTER"/>
    <property type="match status" value="1"/>
</dbReference>
<dbReference type="OrthoDB" id="9770965at2"/>
<feature type="domain" description="PNPLA" evidence="6">
    <location>
        <begin position="38"/>
        <end position="229"/>
    </location>
</feature>
<dbReference type="Pfam" id="PF01734">
    <property type="entry name" value="Patatin"/>
    <property type="match status" value="1"/>
</dbReference>
<keyword evidence="5" id="KW-0732">Signal</keyword>
<dbReference type="RefSeq" id="WP_147646930.1">
    <property type="nucleotide sequence ID" value="NZ_CP042806.1"/>
</dbReference>
<evidence type="ECO:0000256" key="4">
    <source>
        <dbReference type="PROSITE-ProRule" id="PRU01161"/>
    </source>
</evidence>
<keyword evidence="2 4" id="KW-0442">Lipid degradation</keyword>
<dbReference type="PANTHER" id="PTHR14226:SF29">
    <property type="entry name" value="NEUROPATHY TARGET ESTERASE SWS"/>
    <property type="match status" value="1"/>
</dbReference>